<keyword evidence="4" id="KW-0813">Transport</keyword>
<dbReference type="SMART" id="SM00382">
    <property type="entry name" value="AAA"/>
    <property type="match status" value="1"/>
</dbReference>
<dbReference type="eggNOG" id="COG1419">
    <property type="taxonomic scope" value="Bacteria"/>
</dbReference>
<keyword evidence="10" id="KW-0472">Membrane</keyword>
<keyword evidence="17" id="KW-0966">Cell projection</keyword>
<dbReference type="GO" id="GO:0003924">
    <property type="term" value="F:GTPase activity"/>
    <property type="evidence" value="ECO:0007669"/>
    <property type="project" value="UniProtKB-UniRule"/>
</dbReference>
<dbReference type="Pfam" id="PF00448">
    <property type="entry name" value="SRP54"/>
    <property type="match status" value="1"/>
</dbReference>
<evidence type="ECO:0000313" key="17">
    <source>
        <dbReference type="EMBL" id="CBK42020.1"/>
    </source>
</evidence>
<feature type="domain" description="AAA+ ATPase" evidence="15">
    <location>
        <begin position="204"/>
        <end position="359"/>
    </location>
</feature>
<name>D8PFI3_9BACT</name>
<keyword evidence="18" id="KW-1185">Reference proteome</keyword>
<evidence type="ECO:0000256" key="11">
    <source>
        <dbReference type="ARBA" id="ARBA00023225"/>
    </source>
</evidence>
<proteinExistence type="inferred from homology"/>
<dbReference type="InterPro" id="IPR003593">
    <property type="entry name" value="AAA+_ATPase"/>
</dbReference>
<dbReference type="GO" id="GO:0005886">
    <property type="term" value="C:plasma membrane"/>
    <property type="evidence" value="ECO:0007669"/>
    <property type="project" value="UniProtKB-SubCell"/>
</dbReference>
<dbReference type="GO" id="GO:0044781">
    <property type="term" value="P:bacterial-type flagellum organization"/>
    <property type="evidence" value="ECO:0007669"/>
    <property type="project" value="UniProtKB-UniRule"/>
</dbReference>
<dbReference type="InterPro" id="IPR047040">
    <property type="entry name" value="FlhF__GTPase_dom"/>
</dbReference>
<organism evidence="17 18">
    <name type="scientific">Nitrospira defluvii</name>
    <dbReference type="NCBI Taxonomy" id="330214"/>
    <lineage>
        <taxon>Bacteria</taxon>
        <taxon>Pseudomonadati</taxon>
        <taxon>Nitrospirota</taxon>
        <taxon>Nitrospiria</taxon>
        <taxon>Nitrospirales</taxon>
        <taxon>Nitrospiraceae</taxon>
        <taxon>Nitrospira</taxon>
    </lineage>
</organism>
<keyword evidence="5" id="KW-1003">Cell membrane</keyword>
<evidence type="ECO:0000256" key="5">
    <source>
        <dbReference type="ARBA" id="ARBA00022475"/>
    </source>
</evidence>
<keyword evidence="7" id="KW-1005">Bacterial flagellum biogenesis</keyword>
<evidence type="ECO:0000256" key="1">
    <source>
        <dbReference type="ARBA" id="ARBA00004413"/>
    </source>
</evidence>
<feature type="compositionally biased region" description="Polar residues" evidence="14">
    <location>
        <begin position="126"/>
        <end position="135"/>
    </location>
</feature>
<dbReference type="Proteomes" id="UP000001660">
    <property type="component" value="Chromosome"/>
</dbReference>
<evidence type="ECO:0000256" key="12">
    <source>
        <dbReference type="ARBA" id="ARBA00025337"/>
    </source>
</evidence>
<dbReference type="KEGG" id="nde:NIDE2307"/>
<dbReference type="HOGENOM" id="CLU_009301_11_4_0"/>
<evidence type="ECO:0000256" key="2">
    <source>
        <dbReference type="ARBA" id="ARBA00008531"/>
    </source>
</evidence>
<dbReference type="PANTHER" id="PTHR43134:SF3">
    <property type="entry name" value="FLAGELLAR BIOSYNTHESIS PROTEIN FLHF"/>
    <property type="match status" value="1"/>
</dbReference>
<dbReference type="InterPro" id="IPR000897">
    <property type="entry name" value="SRP54_GTPase_dom"/>
</dbReference>
<evidence type="ECO:0000256" key="14">
    <source>
        <dbReference type="SAM" id="MobiDB-lite"/>
    </source>
</evidence>
<dbReference type="GO" id="GO:0005047">
    <property type="term" value="F:signal recognition particle binding"/>
    <property type="evidence" value="ECO:0007669"/>
    <property type="project" value="TreeGrafter"/>
</dbReference>
<dbReference type="EMBL" id="FP929003">
    <property type="protein sequence ID" value="CBK42020.1"/>
    <property type="molecule type" value="Genomic_DNA"/>
</dbReference>
<keyword evidence="11" id="KW-1006">Bacterial flagellum protein export</keyword>
<sequence length="427" mass="45913">MKVRTFHVKSMHEAIRSIKDTLGPDAVILSTKRVRSWDNGFGLLGGSMLEVMAAIEDDAAVPEDAPLLGEDERTRAAVAPAPMVPAEESRFQKALQGAMETGKEPSRPAARQVSGPSRESRATPASARNNGESQGATFQSFQRVYEDLLAQGVEHATAEACLRELRETLVEQGSAQRNSSLQLLRTVLLDRVTTAGPLLSAAGEQKIALFVGPSGVGKTSTIAKLATQYGIVEQRSVALITMDTYRPAAVEHLRLYAEVLGIELSVAASCEEARAAIAQAREAELILIDTTGFNPYEPITAQRWRGLLNGAYPMEVHLVLAAGTRVPDLVVSTSQCVDVPGLRLLFTKLDETAGYGGIFEATHRTGIPLSYWGTGQRVPDDLVQAQVDRLGDLLLGGQVRTPATGTTPAWERETTPTCVPGIKTYAR</sequence>
<evidence type="ECO:0000256" key="10">
    <source>
        <dbReference type="ARBA" id="ARBA00023136"/>
    </source>
</evidence>
<dbReference type="InterPro" id="IPR020006">
    <property type="entry name" value="FlhF"/>
</dbReference>
<evidence type="ECO:0000256" key="13">
    <source>
        <dbReference type="NCBIfam" id="TIGR03499"/>
    </source>
</evidence>
<dbReference type="InterPro" id="IPR027417">
    <property type="entry name" value="P-loop_NTPase"/>
</dbReference>
<keyword evidence="17" id="KW-0969">Cilium</keyword>
<dbReference type="CDD" id="cd17873">
    <property type="entry name" value="FlhF"/>
    <property type="match status" value="1"/>
</dbReference>
<evidence type="ECO:0000313" key="18">
    <source>
        <dbReference type="Proteomes" id="UP000001660"/>
    </source>
</evidence>
<dbReference type="SMART" id="SM00962">
    <property type="entry name" value="SRP54"/>
    <property type="match status" value="1"/>
</dbReference>
<comment type="function">
    <text evidence="12">Necessary for flagellar biosynthesis. May be involved in translocation of the flagellum.</text>
</comment>
<dbReference type="GO" id="GO:0005525">
    <property type="term" value="F:GTP binding"/>
    <property type="evidence" value="ECO:0007669"/>
    <property type="project" value="UniProtKB-UniRule"/>
</dbReference>
<dbReference type="NCBIfam" id="TIGR03499">
    <property type="entry name" value="FlhF"/>
    <property type="match status" value="1"/>
</dbReference>
<comment type="similarity">
    <text evidence="2">Belongs to the GTP-binding SRP family.</text>
</comment>
<reference evidence="17 18" key="1">
    <citation type="journal article" date="2010" name="Proc. Natl. Acad. Sci. U.S.A.">
        <title>A Nitrospira metagenome illuminates the physiology and evolution of globally important nitrite-oxidizing bacteria.</title>
        <authorList>
            <person name="Lucker S."/>
            <person name="Wagner M."/>
            <person name="Maixner F."/>
            <person name="Pelletier E."/>
            <person name="Koch H."/>
            <person name="Vacherie B."/>
            <person name="Rattei T."/>
            <person name="Sinninghe Damste J."/>
            <person name="Spieck E."/>
            <person name="Le Paslier D."/>
            <person name="Daims H."/>
        </authorList>
    </citation>
    <scope>NUCLEOTIDE SEQUENCE [LARGE SCALE GENOMIC DNA]</scope>
</reference>
<dbReference type="SUPFAM" id="SSF52540">
    <property type="entry name" value="P-loop containing nucleoside triphosphate hydrolases"/>
    <property type="match status" value="1"/>
</dbReference>
<comment type="subcellular location">
    <subcellularLocation>
        <location evidence="1">Cell membrane</location>
        <topology evidence="1">Peripheral membrane protein</topology>
        <orientation evidence="1">Cytoplasmic side</orientation>
    </subcellularLocation>
</comment>
<dbReference type="GO" id="GO:0015031">
    <property type="term" value="P:protein transport"/>
    <property type="evidence" value="ECO:0007669"/>
    <property type="project" value="UniProtKB-KW"/>
</dbReference>
<keyword evidence="9" id="KW-0342">GTP-binding</keyword>
<evidence type="ECO:0000256" key="3">
    <source>
        <dbReference type="ARBA" id="ARBA00014919"/>
    </source>
</evidence>
<dbReference type="FunFam" id="3.40.50.300:FF:000695">
    <property type="entry name" value="Flagellar biosynthesis regulator FlhF"/>
    <property type="match status" value="1"/>
</dbReference>
<dbReference type="Gene3D" id="3.40.50.300">
    <property type="entry name" value="P-loop containing nucleotide triphosphate hydrolases"/>
    <property type="match status" value="1"/>
</dbReference>
<evidence type="ECO:0000259" key="16">
    <source>
        <dbReference type="SMART" id="SM00962"/>
    </source>
</evidence>
<dbReference type="GO" id="GO:0006614">
    <property type="term" value="P:SRP-dependent cotranslational protein targeting to membrane"/>
    <property type="evidence" value="ECO:0007669"/>
    <property type="project" value="UniProtKB-UniRule"/>
</dbReference>
<dbReference type="STRING" id="330214.NIDE2307"/>
<accession>D8PFI3</accession>
<evidence type="ECO:0000259" key="15">
    <source>
        <dbReference type="SMART" id="SM00382"/>
    </source>
</evidence>
<dbReference type="PANTHER" id="PTHR43134">
    <property type="entry name" value="SIGNAL RECOGNITION PARTICLE RECEPTOR SUBUNIT ALPHA"/>
    <property type="match status" value="1"/>
</dbReference>
<keyword evidence="6" id="KW-0547">Nucleotide-binding</keyword>
<dbReference type="AlphaFoldDB" id="D8PFI3"/>
<protein>
    <recommendedName>
        <fullName evidence="3 13">Flagellar biosynthesis protein FlhF</fullName>
    </recommendedName>
</protein>
<feature type="region of interest" description="Disordered" evidence="14">
    <location>
        <begin position="96"/>
        <end position="135"/>
    </location>
</feature>
<evidence type="ECO:0000256" key="8">
    <source>
        <dbReference type="ARBA" id="ARBA00022927"/>
    </source>
</evidence>
<evidence type="ECO:0000256" key="4">
    <source>
        <dbReference type="ARBA" id="ARBA00022448"/>
    </source>
</evidence>
<dbReference type="OrthoDB" id="9778554at2"/>
<keyword evidence="8" id="KW-0653">Protein transport</keyword>
<evidence type="ECO:0000256" key="6">
    <source>
        <dbReference type="ARBA" id="ARBA00022741"/>
    </source>
</evidence>
<gene>
    <name evidence="17" type="ORF">NIDE2307</name>
</gene>
<evidence type="ECO:0000256" key="7">
    <source>
        <dbReference type="ARBA" id="ARBA00022795"/>
    </source>
</evidence>
<feature type="domain" description="SRP54-type proteins GTP-binding" evidence="16">
    <location>
        <begin position="205"/>
        <end position="396"/>
    </location>
</feature>
<keyword evidence="17" id="KW-0282">Flagellum</keyword>
<evidence type="ECO:0000256" key="9">
    <source>
        <dbReference type="ARBA" id="ARBA00023134"/>
    </source>
</evidence>
<dbReference type="Gene3D" id="1.20.120.1380">
    <property type="entry name" value="Flagellar FlhF biosynthesis protein, N domain"/>
    <property type="match status" value="1"/>
</dbReference>